<dbReference type="Gene3D" id="3.40.50.1820">
    <property type="entry name" value="alpha/beta hydrolase"/>
    <property type="match status" value="1"/>
</dbReference>
<dbReference type="PANTHER" id="PTHR48081:SF8">
    <property type="entry name" value="ALPHA_BETA HYDROLASE FOLD-3 DOMAIN-CONTAINING PROTEIN-RELATED"/>
    <property type="match status" value="1"/>
</dbReference>
<evidence type="ECO:0000256" key="1">
    <source>
        <dbReference type="ARBA" id="ARBA00022801"/>
    </source>
</evidence>
<keyword evidence="1 3" id="KW-0378">Hydrolase</keyword>
<evidence type="ECO:0000313" key="4">
    <source>
        <dbReference type="Proteomes" id="UP001206639"/>
    </source>
</evidence>
<organism evidence="3 4">
    <name type="scientific">Mycobacterium deserti</name>
    <dbReference type="NCBI Taxonomy" id="2978347"/>
    <lineage>
        <taxon>Bacteria</taxon>
        <taxon>Bacillati</taxon>
        <taxon>Actinomycetota</taxon>
        <taxon>Actinomycetes</taxon>
        <taxon>Mycobacteriales</taxon>
        <taxon>Mycobacteriaceae</taxon>
        <taxon>Mycobacterium</taxon>
    </lineage>
</organism>
<sequence length="372" mass="39352">MASSLPKEPAKAPARREAMVNAAAGMSLRAMPRIPDPVKRLLLGGRSLTIDGNTLDTTLHLMLTAQKVAGLDGLVGSDDVGTARAQLEALSAGFKQNIAVGAVTNLSILGPAGDIRARHYRPPHDAHRGRERGTDPLLVFFHGGGQVIGSIETHDDLCRQICRTGGMHVLSVDYRLAPEHKAPAGSADAFAAYLWALENAAALGADPSRVGVGGDSAGANQAALVAHRARDEGAQRPALQLLLYPVTNYRDETRSQTLFAEGFFLTKRDLNWFRDHYLGGAEVDASDPAVSPLLADDLSGLAPAMVVTAGFDPLRDEGEQYARAMRSAGVTVDYREFGSLVHGFANFFPLGGGSATAMAQVISALRAHLCRG</sequence>
<dbReference type="EMBL" id="JAODWD010000003">
    <property type="protein sequence ID" value="MCT7659232.1"/>
    <property type="molecule type" value="Genomic_DNA"/>
</dbReference>
<proteinExistence type="predicted"/>
<evidence type="ECO:0000313" key="3">
    <source>
        <dbReference type="EMBL" id="MCT7659232.1"/>
    </source>
</evidence>
<dbReference type="GO" id="GO:0016787">
    <property type="term" value="F:hydrolase activity"/>
    <property type="evidence" value="ECO:0007669"/>
    <property type="project" value="UniProtKB-KW"/>
</dbReference>
<dbReference type="PANTHER" id="PTHR48081">
    <property type="entry name" value="AB HYDROLASE SUPERFAMILY PROTEIN C4A8.06C"/>
    <property type="match status" value="1"/>
</dbReference>
<evidence type="ECO:0000259" key="2">
    <source>
        <dbReference type="Pfam" id="PF07859"/>
    </source>
</evidence>
<name>A0ABT2MAF4_9MYCO</name>
<dbReference type="RefSeq" id="WP_260993292.1">
    <property type="nucleotide sequence ID" value="NZ_JAODWD010000003.1"/>
</dbReference>
<protein>
    <submittedName>
        <fullName evidence="3">Alpha/beta hydrolase</fullName>
    </submittedName>
</protein>
<dbReference type="SUPFAM" id="SSF53474">
    <property type="entry name" value="alpha/beta-Hydrolases"/>
    <property type="match status" value="1"/>
</dbReference>
<comment type="caution">
    <text evidence="3">The sequence shown here is derived from an EMBL/GenBank/DDBJ whole genome shotgun (WGS) entry which is preliminary data.</text>
</comment>
<feature type="domain" description="Alpha/beta hydrolase fold-3" evidence="2">
    <location>
        <begin position="138"/>
        <end position="345"/>
    </location>
</feature>
<dbReference type="InterPro" id="IPR050300">
    <property type="entry name" value="GDXG_lipolytic_enzyme"/>
</dbReference>
<accession>A0ABT2MAF4</accession>
<dbReference type="Proteomes" id="UP001206639">
    <property type="component" value="Unassembled WGS sequence"/>
</dbReference>
<gene>
    <name evidence="3" type="ORF">N4S67_12455</name>
</gene>
<keyword evidence="4" id="KW-1185">Reference proteome</keyword>
<dbReference type="InterPro" id="IPR029058">
    <property type="entry name" value="AB_hydrolase_fold"/>
</dbReference>
<dbReference type="Pfam" id="PF07859">
    <property type="entry name" value="Abhydrolase_3"/>
    <property type="match status" value="1"/>
</dbReference>
<reference evidence="4" key="1">
    <citation type="submission" date="2023-07" db="EMBL/GenBank/DDBJ databases">
        <authorList>
            <person name="Deng Y."/>
            <person name="Zhang Y.-Q."/>
        </authorList>
    </citation>
    <scope>NUCLEOTIDE SEQUENCE [LARGE SCALE GENOMIC DNA]</scope>
    <source>
        <strain evidence="4">CPCC 205710</strain>
    </source>
</reference>
<dbReference type="InterPro" id="IPR013094">
    <property type="entry name" value="AB_hydrolase_3"/>
</dbReference>